<gene>
    <name evidence="1" type="ORF">EUGRSUZ_B03779</name>
</gene>
<dbReference type="AlphaFoldDB" id="A0A059D960"/>
<organism evidence="1">
    <name type="scientific">Eucalyptus grandis</name>
    <name type="common">Flooded gum</name>
    <dbReference type="NCBI Taxonomy" id="71139"/>
    <lineage>
        <taxon>Eukaryota</taxon>
        <taxon>Viridiplantae</taxon>
        <taxon>Streptophyta</taxon>
        <taxon>Embryophyta</taxon>
        <taxon>Tracheophyta</taxon>
        <taxon>Spermatophyta</taxon>
        <taxon>Magnoliopsida</taxon>
        <taxon>eudicotyledons</taxon>
        <taxon>Gunneridae</taxon>
        <taxon>Pentapetalae</taxon>
        <taxon>rosids</taxon>
        <taxon>malvids</taxon>
        <taxon>Myrtales</taxon>
        <taxon>Myrtaceae</taxon>
        <taxon>Myrtoideae</taxon>
        <taxon>Eucalypteae</taxon>
        <taxon>Eucalyptus</taxon>
    </lineage>
</organism>
<reference evidence="1" key="1">
    <citation type="submission" date="2013-07" db="EMBL/GenBank/DDBJ databases">
        <title>The genome of Eucalyptus grandis.</title>
        <authorList>
            <person name="Schmutz J."/>
            <person name="Hayes R."/>
            <person name="Myburg A."/>
            <person name="Tuskan G."/>
            <person name="Grattapaglia D."/>
            <person name="Rokhsar D.S."/>
        </authorList>
    </citation>
    <scope>NUCLEOTIDE SEQUENCE</scope>
    <source>
        <tissue evidence="1">Leaf extractions</tissue>
    </source>
</reference>
<dbReference type="InParanoid" id="A0A059D960"/>
<sequence>MAKANVSLKKERCRECSKIVYDNGSALYTRLKNLEIVFTIFKALIPLGVICSTLKIRKIICFALDDK</sequence>
<dbReference type="EMBL" id="KK198754">
    <property type="protein sequence ID" value="KCW87283.1"/>
    <property type="molecule type" value="Genomic_DNA"/>
</dbReference>
<dbReference type="Gramene" id="KCW87283">
    <property type="protein sequence ID" value="KCW87283"/>
    <property type="gene ID" value="EUGRSUZ_B03779"/>
</dbReference>
<proteinExistence type="predicted"/>
<evidence type="ECO:0000313" key="1">
    <source>
        <dbReference type="EMBL" id="KCW87283.1"/>
    </source>
</evidence>
<name>A0A059D960_EUCGR</name>
<accession>A0A059D960</accession>
<protein>
    <submittedName>
        <fullName evidence="1">Uncharacterized protein</fullName>
    </submittedName>
</protein>